<accession>A0A0C3FIB1</accession>
<dbReference type="AlphaFoldDB" id="A0A0C3FIB1"/>
<name>A0A0C3FIB1_PILCF</name>
<reference evidence="3" key="2">
    <citation type="submission" date="2015-01" db="EMBL/GenBank/DDBJ databases">
        <title>Evolutionary Origins and Diversification of the Mycorrhizal Mutualists.</title>
        <authorList>
            <consortium name="DOE Joint Genome Institute"/>
            <consortium name="Mycorrhizal Genomics Consortium"/>
            <person name="Kohler A."/>
            <person name="Kuo A."/>
            <person name="Nagy L.G."/>
            <person name="Floudas D."/>
            <person name="Copeland A."/>
            <person name="Barry K.W."/>
            <person name="Cichocki N."/>
            <person name="Veneault-Fourrey C."/>
            <person name="LaButti K."/>
            <person name="Lindquist E.A."/>
            <person name="Lipzen A."/>
            <person name="Lundell T."/>
            <person name="Morin E."/>
            <person name="Murat C."/>
            <person name="Riley R."/>
            <person name="Ohm R."/>
            <person name="Sun H."/>
            <person name="Tunlid A."/>
            <person name="Henrissat B."/>
            <person name="Grigoriev I.V."/>
            <person name="Hibbett D.S."/>
            <person name="Martin F."/>
        </authorList>
    </citation>
    <scope>NUCLEOTIDE SEQUENCE [LARGE SCALE GENOMIC DNA]</scope>
    <source>
        <strain evidence="3">F 1598</strain>
    </source>
</reference>
<evidence type="ECO:0000259" key="1">
    <source>
        <dbReference type="Pfam" id="PF01636"/>
    </source>
</evidence>
<dbReference type="Proteomes" id="UP000054166">
    <property type="component" value="Unassembled WGS sequence"/>
</dbReference>
<dbReference type="InterPro" id="IPR002575">
    <property type="entry name" value="Aminoglycoside_PTrfase"/>
</dbReference>
<dbReference type="Gene3D" id="3.30.200.20">
    <property type="entry name" value="Phosphorylase Kinase, domain 1"/>
    <property type="match status" value="1"/>
</dbReference>
<organism evidence="2 3">
    <name type="scientific">Piloderma croceum (strain F 1598)</name>
    <dbReference type="NCBI Taxonomy" id="765440"/>
    <lineage>
        <taxon>Eukaryota</taxon>
        <taxon>Fungi</taxon>
        <taxon>Dikarya</taxon>
        <taxon>Basidiomycota</taxon>
        <taxon>Agaricomycotina</taxon>
        <taxon>Agaricomycetes</taxon>
        <taxon>Agaricomycetidae</taxon>
        <taxon>Atheliales</taxon>
        <taxon>Atheliaceae</taxon>
        <taxon>Piloderma</taxon>
    </lineage>
</organism>
<proteinExistence type="predicted"/>
<dbReference type="InterPro" id="IPR051678">
    <property type="entry name" value="AGP_Transferase"/>
</dbReference>
<dbReference type="PANTHER" id="PTHR21310">
    <property type="entry name" value="AMINOGLYCOSIDE PHOSPHOTRANSFERASE-RELATED-RELATED"/>
    <property type="match status" value="1"/>
</dbReference>
<gene>
    <name evidence="2" type="ORF">PILCRDRAFT_823337</name>
</gene>
<keyword evidence="3" id="KW-1185">Reference proteome</keyword>
<dbReference type="HOGENOM" id="CLU_043056_0_0_1"/>
<dbReference type="InterPro" id="IPR011009">
    <property type="entry name" value="Kinase-like_dom_sf"/>
</dbReference>
<dbReference type="InParanoid" id="A0A0C3FIB1"/>
<dbReference type="PANTHER" id="PTHR21310:SF15">
    <property type="entry name" value="AMINOGLYCOSIDE PHOSPHOTRANSFERASE DOMAIN-CONTAINING PROTEIN"/>
    <property type="match status" value="1"/>
</dbReference>
<evidence type="ECO:0000313" key="2">
    <source>
        <dbReference type="EMBL" id="KIM79409.1"/>
    </source>
</evidence>
<reference evidence="2 3" key="1">
    <citation type="submission" date="2014-04" db="EMBL/GenBank/DDBJ databases">
        <authorList>
            <consortium name="DOE Joint Genome Institute"/>
            <person name="Kuo A."/>
            <person name="Tarkka M."/>
            <person name="Buscot F."/>
            <person name="Kohler A."/>
            <person name="Nagy L.G."/>
            <person name="Floudas D."/>
            <person name="Copeland A."/>
            <person name="Barry K.W."/>
            <person name="Cichocki N."/>
            <person name="Veneault-Fourrey C."/>
            <person name="LaButti K."/>
            <person name="Lindquist E.A."/>
            <person name="Lipzen A."/>
            <person name="Lundell T."/>
            <person name="Morin E."/>
            <person name="Murat C."/>
            <person name="Sun H."/>
            <person name="Tunlid A."/>
            <person name="Henrissat B."/>
            <person name="Grigoriev I.V."/>
            <person name="Hibbett D.S."/>
            <person name="Martin F."/>
            <person name="Nordberg H.P."/>
            <person name="Cantor M.N."/>
            <person name="Hua S.X."/>
        </authorList>
    </citation>
    <scope>NUCLEOTIDE SEQUENCE [LARGE SCALE GENOMIC DNA]</scope>
    <source>
        <strain evidence="2 3">F 1598</strain>
    </source>
</reference>
<dbReference type="SUPFAM" id="SSF56112">
    <property type="entry name" value="Protein kinase-like (PK-like)"/>
    <property type="match status" value="1"/>
</dbReference>
<feature type="domain" description="Aminoglycoside phosphotransferase" evidence="1">
    <location>
        <begin position="53"/>
        <end position="345"/>
    </location>
</feature>
<protein>
    <recommendedName>
        <fullName evidence="1">Aminoglycoside phosphotransferase domain-containing protein</fullName>
    </recommendedName>
</protein>
<dbReference type="OrthoDB" id="10003767at2759"/>
<dbReference type="STRING" id="765440.A0A0C3FIB1"/>
<dbReference type="Gene3D" id="3.90.1200.10">
    <property type="match status" value="1"/>
</dbReference>
<dbReference type="Pfam" id="PF01636">
    <property type="entry name" value="APH"/>
    <property type="match status" value="1"/>
</dbReference>
<dbReference type="EMBL" id="KN833009">
    <property type="protein sequence ID" value="KIM79409.1"/>
    <property type="molecule type" value="Genomic_DNA"/>
</dbReference>
<evidence type="ECO:0000313" key="3">
    <source>
        <dbReference type="Proteomes" id="UP000054166"/>
    </source>
</evidence>
<sequence>MNPDWVGVDDPWIGIEPDMGALRRIVCETFRISDSDCGSAIPVTNLEYASYARVYSFSLPGSRSVIARLVAPVKPLFKTEGEVAAMDFVRSRTSLPVPKVFAYSSEANPVGVEWILMEYVRGVELGKAWKELDYDKKARFTADLVDIYDQLSRLRADCCGAIYHSTRRSMDILSTTSSLQIIHSPRWRALSLKSLRSLRAHCDHPLCDGDGLYELGPIQDCALLQYPLVVPPPSQTPLVFTTADYFRLLAYNGFPSTRSSYDKPTRDKVVELFRSLHALYPHHPLFGPSADPHIFRFCHGDLHDGNILVDPITGKITGIIDWECAGFRPWWIDVAGVGWLTEDRERFLFGADRPNNFANDESDPLNSRSDGCLRAFFRTQLHKRNPELFFCFLGGVEMRALLHAATDQPRPAGESGIFLGLYEETGCWDQRRRGPFPFDMTAWDLTRIMLDEMERERRANAKKGAIVSS</sequence>